<reference evidence="14 15" key="1">
    <citation type="submission" date="2015-10" db="EMBL/GenBank/DDBJ databases">
        <title>Draft genome sequence of Streptomyces curacoi DSM 40107, type strain for the species Streptomyces curacoi.</title>
        <authorList>
            <person name="Ruckert C."/>
            <person name="Winkler A."/>
            <person name="Kalinowski J."/>
            <person name="Kampfer P."/>
            <person name="Glaeser S."/>
        </authorList>
    </citation>
    <scope>NUCLEOTIDE SEQUENCE [LARGE SCALE GENOMIC DNA]</scope>
    <source>
        <strain evidence="14 15">DSM 40107</strain>
    </source>
</reference>
<feature type="compositionally biased region" description="Low complexity" evidence="12">
    <location>
        <begin position="339"/>
        <end position="388"/>
    </location>
</feature>
<dbReference type="UniPathway" id="UPA00061">
    <property type="reaction ID" value="UER00516"/>
</dbReference>
<proteinExistence type="inferred from homology"/>
<evidence type="ECO:0000256" key="12">
    <source>
        <dbReference type="SAM" id="MobiDB-lite"/>
    </source>
</evidence>
<dbReference type="EMBL" id="LMWJ01000021">
    <property type="protein sequence ID" value="KUM71174.1"/>
    <property type="molecule type" value="Genomic_DNA"/>
</dbReference>
<evidence type="ECO:0000256" key="6">
    <source>
        <dbReference type="ARBA" id="ARBA00022573"/>
    </source>
</evidence>
<feature type="compositionally biased region" description="Low complexity" evidence="12">
    <location>
        <begin position="486"/>
        <end position="548"/>
    </location>
</feature>
<dbReference type="SUPFAM" id="SSF55469">
    <property type="entry name" value="FMN-dependent nitroreductase-like"/>
    <property type="match status" value="1"/>
</dbReference>
<feature type="region of interest" description="Disordered" evidence="12">
    <location>
        <begin position="238"/>
        <end position="408"/>
    </location>
</feature>
<feature type="compositionally biased region" description="Pro residues" evidence="12">
    <location>
        <begin position="95"/>
        <end position="118"/>
    </location>
</feature>
<evidence type="ECO:0000256" key="5">
    <source>
        <dbReference type="ARBA" id="ARBA00015486"/>
    </source>
</evidence>
<organism evidence="14 15">
    <name type="scientific">Streptomyces curacoi</name>
    <dbReference type="NCBI Taxonomy" id="146536"/>
    <lineage>
        <taxon>Bacteria</taxon>
        <taxon>Bacillati</taxon>
        <taxon>Actinomycetota</taxon>
        <taxon>Actinomycetes</taxon>
        <taxon>Kitasatosporales</taxon>
        <taxon>Streptomycetaceae</taxon>
        <taxon>Streptomyces</taxon>
    </lineage>
</organism>
<protein>
    <recommendedName>
        <fullName evidence="5 11">Nicotinate-nucleotide--dimethylbenzimidazole phosphoribosyltransferase</fullName>
        <shortName evidence="11">NN:DBI PRT</shortName>
        <ecNumber evidence="4 11">2.4.2.21</ecNumber>
    </recommendedName>
    <alternativeName>
        <fullName evidence="9 11">N(1)-alpha-phosphoribosyltransferase</fullName>
    </alternativeName>
</protein>
<comment type="catalytic activity">
    <reaction evidence="10 11">
        <text>5,6-dimethylbenzimidazole + nicotinate beta-D-ribonucleotide = alpha-ribazole 5'-phosphate + nicotinate + H(+)</text>
        <dbReference type="Rhea" id="RHEA:11196"/>
        <dbReference type="ChEBI" id="CHEBI:15378"/>
        <dbReference type="ChEBI" id="CHEBI:15890"/>
        <dbReference type="ChEBI" id="CHEBI:32544"/>
        <dbReference type="ChEBI" id="CHEBI:57502"/>
        <dbReference type="ChEBI" id="CHEBI:57918"/>
        <dbReference type="EC" id="2.4.2.21"/>
    </reaction>
</comment>
<evidence type="ECO:0000256" key="3">
    <source>
        <dbReference type="ARBA" id="ARBA00007110"/>
    </source>
</evidence>
<dbReference type="CDD" id="cd02439">
    <property type="entry name" value="DMB-PRT_CobT"/>
    <property type="match status" value="1"/>
</dbReference>
<dbReference type="Pfam" id="PF02277">
    <property type="entry name" value="DBI_PRT"/>
    <property type="match status" value="1"/>
</dbReference>
<keyword evidence="15" id="KW-1185">Reference proteome</keyword>
<dbReference type="Gene3D" id="3.40.109.10">
    <property type="entry name" value="NADH Oxidase"/>
    <property type="match status" value="1"/>
</dbReference>
<dbReference type="NCBIfam" id="TIGR02476">
    <property type="entry name" value="BluB"/>
    <property type="match status" value="1"/>
</dbReference>
<dbReference type="HAMAP" id="MF_00230">
    <property type="entry name" value="CobT"/>
    <property type="match status" value="1"/>
</dbReference>
<feature type="region of interest" description="Disordered" evidence="12">
    <location>
        <begin position="42"/>
        <end position="183"/>
    </location>
</feature>
<comment type="pathway">
    <text evidence="2 11">Nucleoside biosynthesis; alpha-ribazole biosynthesis; alpha-ribazole from 5,6-dimethylbenzimidazole: step 1/2.</text>
</comment>
<dbReference type="InterPro" id="IPR003200">
    <property type="entry name" value="Nict_dMeBzImd_PRibTrfase"/>
</dbReference>
<feature type="region of interest" description="Disordered" evidence="12">
    <location>
        <begin position="1"/>
        <end position="26"/>
    </location>
</feature>
<dbReference type="NCBIfam" id="TIGR03160">
    <property type="entry name" value="cobT_DBIPRT"/>
    <property type="match status" value="1"/>
</dbReference>
<dbReference type="PANTHER" id="PTHR43463">
    <property type="entry name" value="NICOTINATE-NUCLEOTIDE--DIMETHYLBENZIMIDAZOLE PHOSPHORIBOSYLTRANSFERASE"/>
    <property type="match status" value="1"/>
</dbReference>
<comment type="caution">
    <text evidence="14">The sequence shown here is derived from an EMBL/GenBank/DDBJ whole genome shotgun (WGS) entry which is preliminary data.</text>
</comment>
<dbReference type="InterPro" id="IPR036087">
    <property type="entry name" value="Nict_dMeBzImd_PRibTrfase_sf"/>
</dbReference>
<feature type="region of interest" description="Disordered" evidence="12">
    <location>
        <begin position="440"/>
        <end position="783"/>
    </location>
</feature>
<dbReference type="Gene3D" id="3.40.50.10210">
    <property type="match status" value="1"/>
</dbReference>
<gene>
    <name evidence="11" type="primary">cobT</name>
    <name evidence="14" type="ORF">AQI70_26785</name>
</gene>
<dbReference type="Gene3D" id="1.10.1610.10">
    <property type="match status" value="1"/>
</dbReference>
<dbReference type="Proteomes" id="UP000054024">
    <property type="component" value="Unassembled WGS sequence"/>
</dbReference>
<name>A0A117P181_9ACTN</name>
<dbReference type="SUPFAM" id="SSF52733">
    <property type="entry name" value="Nicotinate mononucleotide:5,6-dimethylbenzimidazole phosphoribosyltransferase (CobT)"/>
    <property type="match status" value="1"/>
</dbReference>
<dbReference type="GO" id="GO:0008939">
    <property type="term" value="F:nicotinate-nucleotide-dimethylbenzimidazole phosphoribosyltransferase activity"/>
    <property type="evidence" value="ECO:0007669"/>
    <property type="project" value="UniProtKB-UniRule"/>
</dbReference>
<evidence type="ECO:0000313" key="14">
    <source>
        <dbReference type="EMBL" id="KUM71174.1"/>
    </source>
</evidence>
<feature type="compositionally biased region" description="Acidic residues" evidence="12">
    <location>
        <begin position="821"/>
        <end position="831"/>
    </location>
</feature>
<evidence type="ECO:0000256" key="8">
    <source>
        <dbReference type="ARBA" id="ARBA00022679"/>
    </source>
</evidence>
<feature type="compositionally biased region" description="Low complexity" evidence="12">
    <location>
        <begin position="556"/>
        <end position="598"/>
    </location>
</feature>
<feature type="region of interest" description="Disordered" evidence="12">
    <location>
        <begin position="817"/>
        <end position="855"/>
    </location>
</feature>
<keyword evidence="8 11" id="KW-0808">Transferase</keyword>
<feature type="compositionally biased region" description="Low complexity" evidence="12">
    <location>
        <begin position="280"/>
        <end position="296"/>
    </location>
</feature>
<evidence type="ECO:0000256" key="1">
    <source>
        <dbReference type="ARBA" id="ARBA00002197"/>
    </source>
</evidence>
<dbReference type="OrthoDB" id="9773807at2"/>
<feature type="compositionally biased region" description="Low complexity" evidence="12">
    <location>
        <begin position="238"/>
        <end position="266"/>
    </location>
</feature>
<evidence type="ECO:0000259" key="13">
    <source>
        <dbReference type="Pfam" id="PF00881"/>
    </source>
</evidence>
<evidence type="ECO:0000313" key="15">
    <source>
        <dbReference type="Proteomes" id="UP000054024"/>
    </source>
</evidence>
<evidence type="ECO:0000256" key="2">
    <source>
        <dbReference type="ARBA" id="ARBA00005049"/>
    </source>
</evidence>
<dbReference type="EC" id="2.4.2.21" evidence="4 11"/>
<feature type="compositionally biased region" description="Low complexity" evidence="12">
    <location>
        <begin position="166"/>
        <end position="183"/>
    </location>
</feature>
<evidence type="ECO:0000256" key="11">
    <source>
        <dbReference type="HAMAP-Rule" id="MF_00230"/>
    </source>
</evidence>
<dbReference type="Pfam" id="PF00881">
    <property type="entry name" value="Nitroreductase"/>
    <property type="match status" value="1"/>
</dbReference>
<evidence type="ECO:0000256" key="9">
    <source>
        <dbReference type="ARBA" id="ARBA00030686"/>
    </source>
</evidence>
<accession>A0A117P181</accession>
<feature type="compositionally biased region" description="Basic and acidic residues" evidence="12">
    <location>
        <begin position="68"/>
        <end position="79"/>
    </location>
</feature>
<feature type="compositionally biased region" description="Low complexity" evidence="12">
    <location>
        <begin position="613"/>
        <end position="711"/>
    </location>
</feature>
<dbReference type="InterPro" id="IPR017846">
    <property type="entry name" value="Nict_dMeBzImd_PRibTrfase_bact"/>
</dbReference>
<keyword evidence="6 11" id="KW-0169">Cobalamin biosynthesis</keyword>
<dbReference type="InterPro" id="IPR012825">
    <property type="entry name" value="BluB"/>
</dbReference>
<feature type="domain" description="Nitroreductase" evidence="13">
    <location>
        <begin position="865"/>
        <end position="1031"/>
    </location>
</feature>
<feature type="active site" description="Proton acceptor" evidence="11">
    <location>
        <position position="1390"/>
    </location>
</feature>
<comment type="similarity">
    <text evidence="3 11">Belongs to the CobT family.</text>
</comment>
<sequence>MTDTGQVPGEGLPESAGMVEQPGAHAAQGAYAYLSETTAEDEDLLLPGSHGAWGNEVAPPAPEPVVEAVHEPGPHEISGRDSGSVDLSAVRTPAPTAPSTPIPPITPRRPLHLGPPIPDASASPVRSLADRGAVGAPVRQPGPVPAGPEYLDVPQHREAPAPQPATPWAAAAPAQAVPAQAPAPAPVSAEAPAAETVVPTGQPGGEPVGAAQAVVARVATEAVASGAAPQGAPEAAQAAAAVPQGAPEAAQAVAPDAPQGAAAGVDVPHEGAYDGQMPSAGDAAPVDAVVPGPEAGQAADAVPAASGGEAPDAAQVPGAETVPGQDAGQMPVAAGEPTAGEPVEAVPAAGPGADPAAVAGPEAEAGAEAAAPVDADGGDVPVGEAGPDAGQATGAEQASEGAVAAEGAPVAGEPVVEAPAVSAEAAPEVAPEVPEVAAPEAAEAPAVADASETPAADAVEASETPAPEAVQASETPAPDAVQAPGAPAAEVTDVADAAAPTGPAQVSEEPAPEAAPAAEVAPAPEAVPAAEAAPAAPEGVAPAVQPAPEAVPVPTEPDTAQAPQPAEAEQAAQQQSEPPAPAAQPAQDPQPVQAPEAVTDPNGAPAPHPTPDGAPTDADAEAQAVAATAPEGAAPLADTPDAEQTPEVPAEQAEAPQPLAAAPAPDAPAPDAVAPDSADAQPAPADVPPADVAPTGMPEAPEPFVAEPAGPQLQPAAQSAQVTEDVAQPPVEAAESGQGEAPAVIPSRIPQEAAPGQPLGQFVPVEGSVPAAPHLAPTPPQPTVLPAAEAPAAVATVPAPRDGDPEAVQHAEDLDTRAADQEDQEDQEVPAEESTAPVEEARQSTGPAAPAYDDAEREAVLKVMRERRDIRNGFRSDPIPHEVLLRVLEAAHTAPSVGHSQPWDFVVIRSADTRRTMHELAMRQREAYAKSLPKGRAKQFKELKIEAILDTPVNIVVTADPTRGGRHTLGRHTQPQMAPYSAALAVENLWLAARAEGLGVGWVSFFDEREMVRALGLPEHLEVIAYLCVGYVDEFPDEPELMQAGWSKRRPLSWVVHEETYGRRALPGEEPHDLLAETVAQIRPLDAKALGEAWERQKRMTKPAGALGMLEIISAQLSGLSRQCPPPIPEPAAVAIFAGDHGVHAQGVTPWPQEVTAQMVANFLGGGAVCNAFAGQVGAEVCVVDVGVAADLPATPGLLPRKVRAGTSDMTTGPAMTREEAKQAIEVGIETARDLVAAGNKALLTGEMGIANTTASAALISVFTGTDPAEVTGRGTGINDETLARKTEVVRRAIELHQPDPADPVGVLAAIGGFEHAALVGLLLGGASLRTPVILDGVSAGAAALVARAIAPEVLAACIAGHRSAEPGHVAALNKLGLRPLVDLDLRLGEGTGALLALPLVQSTARAMHEVATFDSAGVTEK</sequence>
<dbReference type="FunFam" id="3.40.50.10210:FF:000001">
    <property type="entry name" value="Nicotinate-nucleotide--dimethylbenzimidazole phosphoribosyltransferase"/>
    <property type="match status" value="1"/>
</dbReference>
<dbReference type="InterPro" id="IPR023195">
    <property type="entry name" value="Nict_dMeBzImd_PRibTrfase_N"/>
</dbReference>
<dbReference type="RefSeq" id="WP_062154461.1">
    <property type="nucleotide sequence ID" value="NZ_KQ947991.1"/>
</dbReference>
<feature type="compositionally biased region" description="Low complexity" evidence="12">
    <location>
        <begin position="440"/>
        <end position="452"/>
    </location>
</feature>
<dbReference type="NCBIfam" id="NF000996">
    <property type="entry name" value="PRK00105.1"/>
    <property type="match status" value="1"/>
</dbReference>
<dbReference type="GO" id="GO:0016491">
    <property type="term" value="F:oxidoreductase activity"/>
    <property type="evidence" value="ECO:0007669"/>
    <property type="project" value="InterPro"/>
</dbReference>
<dbReference type="STRING" id="146536.AQI70_26785"/>
<dbReference type="PANTHER" id="PTHR43463:SF1">
    <property type="entry name" value="NICOTINATE-NUCLEOTIDE--DIMETHYLBENZIMIDAZOLE PHOSPHORIBOSYLTRANSFERASE"/>
    <property type="match status" value="1"/>
</dbReference>
<feature type="compositionally biased region" description="Low complexity" evidence="12">
    <location>
        <begin position="395"/>
        <end position="408"/>
    </location>
</feature>
<keyword evidence="7 11" id="KW-0328">Glycosyltransferase</keyword>
<dbReference type="InterPro" id="IPR000415">
    <property type="entry name" value="Nitroreductase-like"/>
</dbReference>
<dbReference type="CDD" id="cd02145">
    <property type="entry name" value="BluB"/>
    <property type="match status" value="1"/>
</dbReference>
<dbReference type="InterPro" id="IPR029479">
    <property type="entry name" value="Nitroreductase"/>
</dbReference>
<comment type="function">
    <text evidence="1 11">Catalyzes the synthesis of alpha-ribazole-5'-phosphate from nicotinate mononucleotide (NAMN) and 5,6-dimethylbenzimidazole (DMB).</text>
</comment>
<evidence type="ECO:0000256" key="7">
    <source>
        <dbReference type="ARBA" id="ARBA00022676"/>
    </source>
</evidence>
<evidence type="ECO:0000256" key="4">
    <source>
        <dbReference type="ARBA" id="ARBA00011991"/>
    </source>
</evidence>
<dbReference type="GO" id="GO:0009236">
    <property type="term" value="P:cobalamin biosynthetic process"/>
    <property type="evidence" value="ECO:0007669"/>
    <property type="project" value="UniProtKB-UniRule"/>
</dbReference>
<evidence type="ECO:0000256" key="10">
    <source>
        <dbReference type="ARBA" id="ARBA00047340"/>
    </source>
</evidence>